<dbReference type="AlphaFoldDB" id="A0A327KCS8"/>
<reference evidence="1 2" key="1">
    <citation type="submission" date="2017-07" db="EMBL/GenBank/DDBJ databases">
        <title>Draft Genome Sequences of Select Purple Nonsulfur Bacteria.</title>
        <authorList>
            <person name="Lasarre B."/>
            <person name="Mckinlay J.B."/>
        </authorList>
    </citation>
    <scope>NUCLEOTIDE SEQUENCE [LARGE SCALE GENOMIC DNA]</scope>
    <source>
        <strain evidence="1 2">DSM 5909</strain>
    </source>
</reference>
<dbReference type="InterPro" id="IPR010664">
    <property type="entry name" value="LipoPS_assembly_LptC-rel"/>
</dbReference>
<dbReference type="OrthoDB" id="7873824at2"/>
<sequence length="214" mass="21807">MRVAIPVGIAVSCGVLVVAVFFNPFQQADAAIDPGKLVVSGTKITMELPRLAGFTNDQKPYELTAQAASQDLANPGLLELKELKAQVQTDDQGAITVTAVNGLYDTKQDSLKLNDDILVRTGKGFEARLAEAVLDVKKGTIVSESPVAVRIPNGTVDANRLDISDGGSVVRFSKGVLTTLNIGADLSAVGSAPAPAAAAAGPVTGSAGGRAGAP</sequence>
<comment type="caution">
    <text evidence="1">The sequence shown here is derived from an EMBL/GenBank/DDBJ whole genome shotgun (WGS) entry which is preliminary data.</text>
</comment>
<protein>
    <submittedName>
        <fullName evidence="1">LPS export ABC transporter periplasmic protein LptC</fullName>
    </submittedName>
</protein>
<dbReference type="EMBL" id="NPEX01000548">
    <property type="protein sequence ID" value="RAI35443.1"/>
    <property type="molecule type" value="Genomic_DNA"/>
</dbReference>
<gene>
    <name evidence="1" type="ORF">CH341_30910</name>
</gene>
<dbReference type="Pfam" id="PF06835">
    <property type="entry name" value="LptC"/>
    <property type="match status" value="1"/>
</dbReference>
<name>A0A327KCS8_9BRAD</name>
<evidence type="ECO:0000313" key="1">
    <source>
        <dbReference type="EMBL" id="RAI35443.1"/>
    </source>
</evidence>
<accession>A0A327KCS8</accession>
<organism evidence="1 2">
    <name type="scientific">Rhodoplanes roseus</name>
    <dbReference type="NCBI Taxonomy" id="29409"/>
    <lineage>
        <taxon>Bacteria</taxon>
        <taxon>Pseudomonadati</taxon>
        <taxon>Pseudomonadota</taxon>
        <taxon>Alphaproteobacteria</taxon>
        <taxon>Hyphomicrobiales</taxon>
        <taxon>Nitrobacteraceae</taxon>
        <taxon>Rhodoplanes</taxon>
    </lineage>
</organism>
<keyword evidence="2" id="KW-1185">Reference proteome</keyword>
<proteinExistence type="predicted"/>
<evidence type="ECO:0000313" key="2">
    <source>
        <dbReference type="Proteomes" id="UP000249130"/>
    </source>
</evidence>
<dbReference type="Proteomes" id="UP000249130">
    <property type="component" value="Unassembled WGS sequence"/>
</dbReference>